<organism evidence="8 9">
    <name type="scientific">Adineta ricciae</name>
    <name type="common">Rotifer</name>
    <dbReference type="NCBI Taxonomy" id="249248"/>
    <lineage>
        <taxon>Eukaryota</taxon>
        <taxon>Metazoa</taxon>
        <taxon>Spiralia</taxon>
        <taxon>Gnathifera</taxon>
        <taxon>Rotifera</taxon>
        <taxon>Eurotatoria</taxon>
        <taxon>Bdelloidea</taxon>
        <taxon>Adinetida</taxon>
        <taxon>Adinetidae</taxon>
        <taxon>Adineta</taxon>
    </lineage>
</organism>
<evidence type="ECO:0000313" key="9">
    <source>
        <dbReference type="Proteomes" id="UP000663828"/>
    </source>
</evidence>
<keyword evidence="4 6" id="KW-0472">Membrane</keyword>
<dbReference type="EMBL" id="CAJNOR010007173">
    <property type="protein sequence ID" value="CAF1612203.1"/>
    <property type="molecule type" value="Genomic_DNA"/>
</dbReference>
<dbReference type="PANTHER" id="PTHR13659">
    <property type="entry name" value="AUTOSOMAL HIGHLY CONSERVED PROTEIN"/>
    <property type="match status" value="1"/>
</dbReference>
<feature type="domain" description="RDD" evidence="7">
    <location>
        <begin position="100"/>
        <end position="260"/>
    </location>
</feature>
<gene>
    <name evidence="8" type="ORF">XAT740_LOCUS49050</name>
</gene>
<dbReference type="Proteomes" id="UP000663828">
    <property type="component" value="Unassembled WGS sequence"/>
</dbReference>
<accession>A0A816BMS7</accession>
<dbReference type="AlphaFoldDB" id="A0A816BMS7"/>
<keyword evidence="2 6" id="KW-0812">Transmembrane</keyword>
<evidence type="ECO:0000256" key="6">
    <source>
        <dbReference type="SAM" id="Phobius"/>
    </source>
</evidence>
<evidence type="ECO:0000313" key="8">
    <source>
        <dbReference type="EMBL" id="CAF1612203.1"/>
    </source>
</evidence>
<dbReference type="Pfam" id="PF06271">
    <property type="entry name" value="RDD"/>
    <property type="match status" value="1"/>
</dbReference>
<reference evidence="8" key="1">
    <citation type="submission" date="2021-02" db="EMBL/GenBank/DDBJ databases">
        <authorList>
            <person name="Nowell W R."/>
        </authorList>
    </citation>
    <scope>NUCLEOTIDE SEQUENCE</scope>
</reference>
<feature type="transmembrane region" description="Helical" evidence="6">
    <location>
        <begin position="227"/>
        <end position="247"/>
    </location>
</feature>
<sequence length="270" mass="31055">MSSDPTESTDNRSTNASQIQPKEITVEEYSDLVAKWQQAYYTWNVNCMNYHNMMVLRSPQQFFQQIPILTSANLIAMITENNRLTISDPLTEIRNARLKVAPVWRRFIAETIDFVLLHILKILIIFLLSTYFDIIDESRLTLTYIISNLLYDEAFSFPMELICIEFTYIVASITFESFCLTRYGATPGKRLLRLRVLKCDHLQMQDNGDLIIEPGTMLNTTAAFTRSSFKSLMSIFLLPAVIVALMTSQHRQTSYDMAANSVVVELESRD</sequence>
<proteinExistence type="predicted"/>
<dbReference type="PANTHER" id="PTHR13659:SF5">
    <property type="entry name" value="PROTEIN FAM8A1"/>
    <property type="match status" value="1"/>
</dbReference>
<evidence type="ECO:0000256" key="3">
    <source>
        <dbReference type="ARBA" id="ARBA00022989"/>
    </source>
</evidence>
<protein>
    <recommendedName>
        <fullName evidence="7">RDD domain-containing protein</fullName>
    </recommendedName>
</protein>
<feature type="region of interest" description="Disordered" evidence="5">
    <location>
        <begin position="1"/>
        <end position="20"/>
    </location>
</feature>
<evidence type="ECO:0000256" key="5">
    <source>
        <dbReference type="SAM" id="MobiDB-lite"/>
    </source>
</evidence>
<evidence type="ECO:0000256" key="2">
    <source>
        <dbReference type="ARBA" id="ARBA00022692"/>
    </source>
</evidence>
<evidence type="ECO:0000259" key="7">
    <source>
        <dbReference type="Pfam" id="PF06271"/>
    </source>
</evidence>
<keyword evidence="9" id="KW-1185">Reference proteome</keyword>
<feature type="transmembrane region" description="Helical" evidence="6">
    <location>
        <begin position="114"/>
        <end position="132"/>
    </location>
</feature>
<dbReference type="InterPro" id="IPR039871">
    <property type="entry name" value="FAM8A1"/>
</dbReference>
<evidence type="ECO:0000256" key="1">
    <source>
        <dbReference type="ARBA" id="ARBA00004141"/>
    </source>
</evidence>
<name>A0A816BMS7_ADIRI</name>
<comment type="subcellular location">
    <subcellularLocation>
        <location evidence="1">Membrane</location>
        <topology evidence="1">Multi-pass membrane protein</topology>
    </subcellularLocation>
</comment>
<comment type="caution">
    <text evidence="8">The sequence shown here is derived from an EMBL/GenBank/DDBJ whole genome shotgun (WGS) entry which is preliminary data.</text>
</comment>
<dbReference type="InterPro" id="IPR010432">
    <property type="entry name" value="RDD"/>
</dbReference>
<dbReference type="GO" id="GO:0016020">
    <property type="term" value="C:membrane"/>
    <property type="evidence" value="ECO:0007669"/>
    <property type="project" value="UniProtKB-SubCell"/>
</dbReference>
<keyword evidence="3 6" id="KW-1133">Transmembrane helix</keyword>
<evidence type="ECO:0000256" key="4">
    <source>
        <dbReference type="ARBA" id="ARBA00023136"/>
    </source>
</evidence>